<accession>A0A9W7CS07</accession>
<dbReference type="EMBL" id="BSXT01001075">
    <property type="protein sequence ID" value="GMF38148.1"/>
    <property type="molecule type" value="Genomic_DNA"/>
</dbReference>
<dbReference type="InterPro" id="IPR016024">
    <property type="entry name" value="ARM-type_fold"/>
</dbReference>
<feature type="compositionally biased region" description="Low complexity" evidence="1">
    <location>
        <begin position="25"/>
        <end position="44"/>
    </location>
</feature>
<feature type="compositionally biased region" description="Polar residues" evidence="1">
    <location>
        <begin position="197"/>
        <end position="216"/>
    </location>
</feature>
<feature type="transmembrane region" description="Helical" evidence="2">
    <location>
        <begin position="6231"/>
        <end position="6250"/>
    </location>
</feature>
<protein>
    <submittedName>
        <fullName evidence="4">Unnamed protein product</fullName>
    </submittedName>
</protein>
<feature type="transmembrane region" description="Helical" evidence="2">
    <location>
        <begin position="6521"/>
        <end position="6542"/>
    </location>
</feature>
<evidence type="ECO:0000313" key="4">
    <source>
        <dbReference type="EMBL" id="GMF38148.1"/>
    </source>
</evidence>
<evidence type="ECO:0000259" key="3">
    <source>
        <dbReference type="Pfam" id="PF12146"/>
    </source>
</evidence>
<feature type="compositionally biased region" description="Polar residues" evidence="1">
    <location>
        <begin position="172"/>
        <end position="188"/>
    </location>
</feature>
<feature type="transmembrane region" description="Helical" evidence="2">
    <location>
        <begin position="6190"/>
        <end position="6211"/>
    </location>
</feature>
<evidence type="ECO:0000313" key="5">
    <source>
        <dbReference type="Proteomes" id="UP001165121"/>
    </source>
</evidence>
<organism evidence="4 5">
    <name type="scientific">Phytophthora fragariaefolia</name>
    <dbReference type="NCBI Taxonomy" id="1490495"/>
    <lineage>
        <taxon>Eukaryota</taxon>
        <taxon>Sar</taxon>
        <taxon>Stramenopiles</taxon>
        <taxon>Oomycota</taxon>
        <taxon>Peronosporomycetes</taxon>
        <taxon>Peronosporales</taxon>
        <taxon>Peronosporaceae</taxon>
        <taxon>Phytophthora</taxon>
    </lineage>
</organism>
<dbReference type="Proteomes" id="UP001165121">
    <property type="component" value="Unassembled WGS sequence"/>
</dbReference>
<dbReference type="Pfam" id="PF12146">
    <property type="entry name" value="Hydrolase_4"/>
    <property type="match status" value="1"/>
</dbReference>
<dbReference type="InterPro" id="IPR051044">
    <property type="entry name" value="MAG_DAG_Lipase"/>
</dbReference>
<dbReference type="SUPFAM" id="SSF53474">
    <property type="entry name" value="alpha/beta-Hydrolases"/>
    <property type="match status" value="1"/>
</dbReference>
<evidence type="ECO:0000256" key="1">
    <source>
        <dbReference type="SAM" id="MobiDB-lite"/>
    </source>
</evidence>
<dbReference type="InterPro" id="IPR022742">
    <property type="entry name" value="Hydrolase_4"/>
</dbReference>
<feature type="transmembrane region" description="Helical" evidence="2">
    <location>
        <begin position="6394"/>
        <end position="6416"/>
    </location>
</feature>
<sequence length="7285" mass="818797">MYDENSADAEPPRRQRPETALALQPRTGGARAAARPTTAAAAAPSECVSPEAAGSTRPKQARADALADCKQSLPSRAAVKAAEADAAEEKAAPASGAKRASSAGLSLERRPRRHQDKRAVDRTIADRPQEHTPPVRAASGASTSEHSTTSEPGPRSTPVGDTIAEAEATSDAVATSSTLDSQKQTLKETSLPDATGESATLQDTPNSTEKLANQTPGHLRRSKRFKTLTPAKLAERSWDGKELEQREVLTDEKVEDMMLSFVDIFRAGLPEVEPSQLAAALQYYGIDYRALELNGLLLALDAEVSARCNHVQGGVDGQLLQILLRIFPVESENGIDHEALQRFEYALNLFAGMRGWKEPTRLRSCCFEEKQPLQLIPVTDSRRLNLLRLSDKDRHFFALASSSKPSPGLEKWLADVMEATYVLLYGFLQSRRNSGSKALAKLDHLHTRQERIQAAVQKISAFNFDVWKRLEFRTTDVEDVLMVKRLNELVKRVLSDAHVYLREVDGSIFFPVIIGYLTKKSEQLSQSLSALLMSTRGSHGALHKTVQEYLRSLHQQLEQHKLHSAPPDMYLSNIGLKIVDVDKINASRSISGLGRIYLDGRESILTHHQCELMARDTKLRVRGRWEQQELRKAEVSSGADETCWEDYEGFTKTEAQHAFEFFCSASLQVAMNVAVGIGINIIHSDLLPHLSSLLSLNLVLREYSDATSVSFGYCYDPVTQTTRITFRVHTVVSPVKPNYDNESRAWWELPNAIRRVGQFLASAQDEEIIAFCKTEGLRFLFSIFEKRCLPWHLIKVGQPFGDYINKKCQWGPECEHDDALRAIQNTITAFPRAPQSITKENILIVIELLEKLPDLSDVADVVANVLQALCSKNDEPKMAVDFFPTAMTEAQVAIVMNSVPSLLCANAHVDCLLQKIFTRQSALELLVNASTRFQSRPKRKEAVECAIVSLLMGYDLSASKSGLLNHWVEYLEFYVTNKAWMKYPGTPAFSVFLLKQIHANFFSVSSFREPESEACPCGCDRYWVSVTDACVGVMMIFLKLMITDACLPWAQDEMQGPRDCVLFLSWSAQPNHWTPTMTELHDLLFSSLCKFLEHMTSPHQYLRALTEMTPPLLDLLRHNENSSLSTGALRVLSFTFRLAVDKKVWLISMESFLAAFYQILESLYPDPLPSSINDVMVDVLVHSQYRQYCCSTRILCLLHEEHINFAGGSGQLSPVARSCTKSLVQTLVSFCSLSWNSALQPACQIPALISLGWLLANLDIACDLAQLDLDEVLLALVESDNATVSIFASRAYILSMFQALLSRRTIDDHRSRRLCNVLTTILASGSRPMLSPKRASNPENTESIEFVTNAQDSYSIILRYQAINHEQQTRSHQKDFDQDDVPFEEHSPDKIIWDSNEWNDPNRAIAEKLELASGIIWGLAEAYEKFSQLLLSFEVDDGLATGFTRKLGFAVMVDNLSSKLAIGRTVENDAGALASMIANQVGGSFFISNYGYSFILKLIESMLRLIRADHMIDTKAVESADMASELFGPLLFYSYPIKHLLERGLFQLCRAAANVLESMQQVSPESILDEAARTKLTMLPLLDFPNKQIAHFAVLCCSTHLQTHPTKCTKLLETDIQDKLIAFFFDDNYPPIQIAAFSCMKLAFADQKNLAGIQVKISPLTERIVSCLLEAIYRLDDHMFLNVVAEAFSSQCNNGLLMDLFESVSREISVNPPAVNVLQLLVRLILKLNLIVHTGGDHLNELRNVAGMLFSVASNHTGIRHYLSGFTSQCIPKLVGIMDGLSEHIKSGEPPQILNDRTQLEGVNSDENDRKISPSQVADERNVDYFLRVTTVKAVYISHFIEDIYEQRISCSAFDTALMISAKGSPATNIWRLSIQVLERLAACHQSRGQLIRGSAKLDWSWISHLTRYAVLPDFCPDDAEAPTSWSVMESSAAHTIQVLGHLSAAKALDSGAACDRIMLANELILTRNRVLLTPGLQGRSVDDDVILLLVSQLLSNEVDTYDVRCICADVLSHLLYFRVNAQDDKRLRSVLWRYTRVMTSYKTAEPSNHPSSKRLTAYLHNWLEPMLQKLRQSSFGTFQDDSAQLLHDELAFTCKHLDEPSISELVRVLVDIHLHPQHSENSDPIPTTTFVESTDVDIIPPYTYGNLYSSRPRYLQYIFRGSDRSSRETNDHSFRGSGHLWDFLKRLWELANAGEASTDKTRTIICGVKDIVAASIPRIITTWSEEGNVRYSAVAFERRKAYLDFIIAVGKVEPSIFSGVDVESIVDVVAGNSPNSGATMGREYLLLYHVCSHSPTKLTSIMRSLHIGQGDGHEHTPSERFRLFWSRVQLNSLPVKFVLHPNTRVTILDPSSDVDLTTIFGIDLLRLLSSNTPYVGLLYVRCQGYTQLLDMLLLGVNVSALQMQQLFVRSFLSNLLYLVSQLVEVDNLKYIRIFASDPRYLRCVVDFIYAPAHEVQTGAIKLLQKLAQNPRLFAILSRLENVAQPLATVHTDAISYVTEIILTKHQASPPLAQDCVVLLAHLLFVPFFTGLSTTELVKLSLGFSRCKEYAQNCWLVLLNDWRYSAIPDWMLEPSTYSAVSLSSAMKRIQKRFDSTLAVHRDKSNLSLYLIDKDSYFSHTSVVTRKRIAMKLNTLLKTYTDENKMYRGSVRARNGLVMRLGRLLVEDRAEIIRRVAYRKRTSERVLYEQMRAHQLSDILLLLEENPLFEGIQRDLLANLAFHIRSPIEILVDEFSSSQRLPLLLLYNESVEFEMYIPQAQQVLRGKVLRGGLMGCPSWVYSTPMNDSTGIFTSVHACGLYGAVIPIEVLKSEFPASDLELVNERLQQSYGAGNIQAISLLMGLNTVPALKWGKHRLQRSAVSLIVQLISLDVFMDSLLNDKWAMEVIVDVALGALSAAVVLDALTVIAAMTANNAYTKQFCAKLMVSGSDHEKANESTSYSVANIVNRFKLRLWQNYPEILEKFFLIQTQLARYLLGFWTSLEVIWSQKYLAGCMALLGTVSKDTSEIVSHHLSSAIPYRDDFLVQCGFNLGLHLALAQLLTREHHGDIVGLLRLFDTLCANESLHEEMWERVVNNSEKFNGVLQHVVSAIDACFETGHTKDLKVYCGFLYHLCMSRVDEKLDLEFGLSMQSRFGILTKLLVGLSGPPGENVTSVILRCIGALCVDTPSNRNIAVACVVASKEQQTYFISAVVKALTDLDTSLAANNAVDVSAIEGIFLCVKSITSAKPFEIEARQIVSVGIRVVQLLTFHSQDLANKSVAALQSVIDALVCGFDCDNRHYTETVGEFAMSTLLACYERISYTFSSTNNNLPQLKLLGKFTILLNAVLSYHQCCDLVWATHFSKTELSHSFITWLYHWICFESALEDSFGGSKRYRFHAAAVNLKDISLEVMIRLGKHDSISEALNLHPKFAELVAYIFTQLHSEQLESNISRATSRMYLLCVVAEQWSEDTRLERWENDQKCLNTVVAILQNVSIPTLVKACRSVDKTNDAFKCYIIRFLFLTVKLRTYFANFLDGLLRCTDDWSELFPVSIDVLTSSAPSILTKCYMMGLLTELVIAEDSFASLIETTTQLVELVQFVLKMYDDKSNRLDIDFSEATTSVITNDFLSSRKNCSVDIMDVTAGSDTTFRFGLCRESLRFIYHLLKLADARKALFDATFFHPLMRTTVFRDAISILSVRGITKLWLRAQADALQLIRSVMDTEAEEIPSQIIRSYQFVARRGQIVKHCTNLLSKPHPSHLQRMVVEALIAYVSQNICASREVVSMRERGDGDLMEILLTITTQEGQQYDRDVKQLCLRLYSLIIEFSSANAVYATLNFIVRLLVGPAQNINQLLVEECWEVVASVLLHRMFAPNLNTVKHSLELLCNVLVKTELLVKVLHDWEGRGNQVALRLVNMIHYEFSLGDEATVTPIFNIAKLSIKATIQLCKSDRLCEYLSSYLNVDYVLSIDNVHELYKYRAQIIKILIFHEITTNRTPRLVAQLLHKYNDILVLTRNHRLQLLELLPSLIDSSTFQVKDFCDDLWSCILDELEPTTNNMDALTTALEALVAILTVCDTAKASSDILFDLRKVLMRMLCDFNKSYNSHRILASNLLDLGNGENLLNYTSKHGILILSSLFMLCGSEDESTSFMEQHCEQFFSWWMDSSVCRRGNSSDDDDNKLFLKSLILQFVDVRVKLNPQTRVVDFAPYWRVLTRAFVNFQGMEVHYKLSTMLLQMLQSASSSKYRFFIDSIYNLNLIDVLRCKVSTVSQDIKFGKSELRVLWYELLNELCCNHDSALNIMEKRFVDEFILLEKKSHFDDDMIQQAGERLLRLIASVIRATNTLDHEHIFAKQITSLGDLVELCIRAIGSFANMCETKWNAADILYALTMHEQALLIVRKVFDLHPIERLNFYSISRQNRLRDISDMLLQCDQDVSGLARVLALVLKLCGSKQSISWMTIARNVPGCWPMIDLLVEVIQKCSGNATSSAMHTKKYLRHIVLTTNSPDDFLPYKLPTELHTQATVLALELVRICIDDPNFAKSLEADMELVPQLVTMLALSNWEVSGSAAAILCSLIRCTPNLSSSESRIANVTRYSYGQGFYRYLDYFSKIDVQIACRLSPPSMFPSCFVLLVRWLRFYSVNLSLLSDFRCVEFGGPKEPYPLMLLTKSLETRSRDFHVNFVNDVLELLLYILANFHSEIYKSDNGATEESEHKTFLQSLLALCQRRSQSIPDRFSCEDSDTCVIPNSQIRSRSLELVQLMCSLDLPRASSVQVFTSSHQMLILMMIVERSSSDIEQIAATQLIEELALKDEIRKLLICDASLLFRLGKWLETDKLELLAAVIFQRLAKPPNKGCRSSEKSVFGFSPSVQQQLAHFLFVGIQKQRKLDDLRPASKQSWKSPLQLRSVRKICVVVTQQEDNCQSNTTDSFVSVHLKFELLLQSGLSSRTFEYETTLQSRKNLSRHEFLADQSINAIRCTMIIYMHNSAGGSSSTETKFEFVYGFGCCVHGSGTVILKVSEKPVDESIVSPSAQGVLSNLLRQEAKPLSLQLFEALSSIVVEFCKDFVIFCDPVVGLSRQVLTVLATSVAFSSRRIMDVACLEAMCTWFPTTPTIATLNSSVYPLLQLIQSLRQLSCICGDIGGTKQIFPQTSYSPISVSSNFLEKLAELIASVDAGYFSANCLNTLFIENADLLIYLCAQFSPNQPPQITFLALVAIAVRREILHCQAFNTQNAQDLLRSVFDAGASQCQSEQQRVELLSFAASVAVRLARCPGDSRNSVNETTNLCFFSRIAYEVFAKHNWDDRFPNDATEDLILACGFYCDGFPKWVAVDTDTRDELSCSALFTTFNDMEDGLTIVETLLMFLGSNRNSNGQLFDSMDRLAASILSSLAEKLPSRAKFEETVLQILEFRSRRNNNSESEAINSSMRHFEEQCLAGMRKCIALTRYDFQSELHVLQLTYYSCIRAGVRTGVIPPQCSGVLQRFDQEHLLPTESEEWHIDQMGLVDQMYRQHSHLWRSSDENPMTLSTKNLTAEDTRLDSELRELVLYANEHAELLSVLAVNRKKSMTTAIRVATRNARVLIAFHAMTSIVLDFYVDTARKVLQVYQNEGRDCGEKYPAYLAKPRAVSLEIAHQFRSLIVDLPLFLRKIQRSGTHSRQQALLLFLDNLHRLLKRATNRNELRVVAANGSSIVDQTKGIRARLRNLDAPVSEALGALLESPHGIENLSRSLVAMQYMWRRIMGTSTLEKAMTSSKESSSLLEKIKEKLMVFIQILQRPVKAFLARDEIYQESCSTEQFDTPSVVPITPSANDSVNTDGSQSSNGRDFVVMPGKSFDVLLSRFPFTSSELALDHFGFECIGAKRTKQLLVSPKQKSTATEVLALACGISQETVERMSVLELAGCFHQLEGEKKLFDILDQLRQLPLDDELPFMHLPCVVHDKMEVSLWRLMVRPIQRVRLFHLYQQMQRFLQSDYTKRQAILSTYRQGSPQRPAPENVSPGKIGYEAENRMESVAKFQDSSACTRFYKTLRSEQRVVAERPVSELPSLPAPSDGSSASPAAPKVVIYQSTLRVCDGIFNADPFSDDAAMTFLRRKLDAQKRRQRSMGAATFRNLQAKSDRSARYRKDPHESFANSVLRWAVSIGARLFLLVAFWRNEELRIDLQDPIMARAFDDSRERDEYYRLYHAKKGLGELVRVWMPTSGKLGLPLWQERYYALGGSVLSLAIALWIPNLIFHGSVNIPDASSRNSIMTWIVYTYGITIFLLSVISIVLIARKLIQLNSLAFDTAVDWDDTDQLPAILQWLGNQGITKFGITSASELQALGVLMLLLSWFFLLKCANKFQETSALLHRVLTKDLPTFIHGFLYMGTISVFFSYLACIDCSGRHSSGFKKCKSDPLALPFLIAHQNISCWTSEHRWYALLGIWGITFFLPIGLLAYGMSHVLFQRETLDIKYAPVLMLVAQLVKAVAAMAQAFFPYDPMFLAVLGVIGNGALLVLTLAMHSCSLWYIKYVKCSIYAASCWASLGAIHRLHYVGQSSTRSLNMIYFGWLSIGLVAATGILLRVWLRVQSKYRDAERQFAAQQRLLGAGKSTGEIGGAEQKFLKAAKKHSRDGLALAAFVENAKKLSTSSPPAALKAFVARAKEPPGSRSAKDNVFGAQFTRSAQTMAKKLRDHENLRRRRGGLKGDDIHVGVVADNRARILSTTFYILGRVWLGTSSRGRQLREPGVQPPAEVREDLVSLRVLEDAVEDAVEDLERLVLVGQPVVELPRHALVGDVVLRAHEEEYLERAEAAARLQDALVLGEAVHGAERLLHGPGGDVALGGERVGLEVRERARVAPQQLVVHARHEPHARQHERERLDEGGLHLPERRHLHAHGGARPEGGGELVPPREHDVQPHERAEGRARDDERRRRVAREREDGALGEGHEHVRVLHELAEAAHVAARLVAVAVAAAVVHQVVRDHAEAALAQALTAMNTPKDSQSPTYSSYAVLVPPSLQHLEGCFANARNQQLFYFALFPPENRPLHGVVLFLHGSGDHCRRYVFLYEHLCETGYGVIAYDMVNHGASHCDSPKARGHVRSFRHLVEDTNTFVTFAMQSIFPKVKALRHASAIGSCSSESSKIYTPPLIISGTSFGALLGMHTVLSGCHEFQAAFWGGATVGMEMSTAWKLQATVIQALSLLVPKVRLVASLDYEMLWRDPGCLEDFKADALATTEDITARTMQQTLSAMNKLMRDKRIEQPDSGFCRLRMLFLSGSEDHIADQGVTRQFFSRLANIDKEFEVFDGVFHCVFEDPERDEVVAYLLRWLRR</sequence>
<feature type="compositionally biased region" description="Basic and acidic residues" evidence="1">
    <location>
        <begin position="6865"/>
        <end position="6899"/>
    </location>
</feature>
<feature type="compositionally biased region" description="Basic and acidic residues" evidence="1">
    <location>
        <begin position="117"/>
        <end position="130"/>
    </location>
</feature>
<feature type="transmembrane region" description="Helical" evidence="2">
    <location>
        <begin position="6335"/>
        <end position="6355"/>
    </location>
</feature>
<feature type="domain" description="Serine aminopeptidase S33" evidence="3">
    <location>
        <begin position="7002"/>
        <end position="7271"/>
    </location>
</feature>
<feature type="region of interest" description="Disordered" evidence="1">
    <location>
        <begin position="1"/>
        <end position="220"/>
    </location>
</feature>
<dbReference type="OrthoDB" id="101608at2759"/>
<dbReference type="PANTHER" id="PTHR11614">
    <property type="entry name" value="PHOSPHOLIPASE-RELATED"/>
    <property type="match status" value="1"/>
</dbReference>
<feature type="transmembrane region" description="Helical" evidence="2">
    <location>
        <begin position="6459"/>
        <end position="6485"/>
    </location>
</feature>
<gene>
    <name evidence="4" type="ORF">Pfra01_001089300</name>
</gene>
<keyword evidence="2" id="KW-0812">Transmembrane</keyword>
<feature type="transmembrane region" description="Helical" evidence="2">
    <location>
        <begin position="6428"/>
        <end position="6452"/>
    </location>
</feature>
<keyword evidence="5" id="KW-1185">Reference proteome</keyword>
<keyword evidence="2" id="KW-1133">Transmembrane helix</keyword>
<keyword evidence="2" id="KW-0472">Membrane</keyword>
<name>A0A9W7CS07_9STRA</name>
<dbReference type="SUPFAM" id="SSF48371">
    <property type="entry name" value="ARM repeat"/>
    <property type="match status" value="2"/>
</dbReference>
<proteinExistence type="predicted"/>
<dbReference type="InterPro" id="IPR029058">
    <property type="entry name" value="AB_hydrolase_fold"/>
</dbReference>
<comment type="caution">
    <text evidence="4">The sequence shown here is derived from an EMBL/GenBank/DDBJ whole genome shotgun (WGS) entry which is preliminary data.</text>
</comment>
<feature type="region of interest" description="Disordered" evidence="1">
    <location>
        <begin position="6851"/>
        <end position="6899"/>
    </location>
</feature>
<evidence type="ECO:0000256" key="2">
    <source>
        <dbReference type="SAM" id="Phobius"/>
    </source>
</evidence>
<dbReference type="Gene3D" id="3.40.50.1820">
    <property type="entry name" value="alpha/beta hydrolase"/>
    <property type="match status" value="1"/>
</dbReference>
<reference evidence="4" key="1">
    <citation type="submission" date="2023-04" db="EMBL/GenBank/DDBJ databases">
        <title>Phytophthora fragariaefolia NBRC 109709.</title>
        <authorList>
            <person name="Ichikawa N."/>
            <person name="Sato H."/>
            <person name="Tonouchi N."/>
        </authorList>
    </citation>
    <scope>NUCLEOTIDE SEQUENCE</scope>
    <source>
        <strain evidence="4">NBRC 109709</strain>
    </source>
</reference>
<feature type="compositionally biased region" description="Polar residues" evidence="1">
    <location>
        <begin position="140"/>
        <end position="151"/>
    </location>
</feature>
<feature type="transmembrane region" description="Helical" evidence="2">
    <location>
        <begin position="6296"/>
        <end position="6315"/>
    </location>
</feature>